<evidence type="ECO:0000256" key="2">
    <source>
        <dbReference type="ARBA" id="ARBA00022552"/>
    </source>
</evidence>
<dbReference type="FunFam" id="1.10.8.100:FF:000001">
    <property type="entry name" value="Ribosomal RNA small subunit methyltransferase A"/>
    <property type="match status" value="1"/>
</dbReference>
<feature type="domain" description="Ribosomal RNA adenine methylase transferase N-terminal" evidence="9">
    <location>
        <begin position="34"/>
        <end position="222"/>
    </location>
</feature>
<dbReference type="InterPro" id="IPR020598">
    <property type="entry name" value="rRNA_Ade_methylase_Trfase_N"/>
</dbReference>
<gene>
    <name evidence="7" type="primary">rsmA</name>
    <name evidence="7" type="synonym">ksgA</name>
    <name evidence="10" type="ORF">A2717_04010</name>
</gene>
<keyword evidence="6 7" id="KW-0694">RNA-binding</keyword>
<dbReference type="Pfam" id="PF00398">
    <property type="entry name" value="RrnaAD"/>
    <property type="match status" value="1"/>
</dbReference>
<dbReference type="EC" id="2.1.1.182" evidence="7"/>
<dbReference type="InterPro" id="IPR001737">
    <property type="entry name" value="KsgA/Erm"/>
</dbReference>
<feature type="binding site" evidence="7 8">
    <location>
        <position position="120"/>
    </location>
    <ligand>
        <name>S-adenosyl-L-methionine</name>
        <dbReference type="ChEBI" id="CHEBI:59789"/>
    </ligand>
</feature>
<comment type="subcellular location">
    <subcellularLocation>
        <location evidence="7">Cytoplasm</location>
    </subcellularLocation>
</comment>
<organism evidence="10 11">
    <name type="scientific">Candidatus Doudnabacteria bacterium RIFCSPHIGHO2_01_FULL_41_86</name>
    <dbReference type="NCBI Taxonomy" id="1817821"/>
    <lineage>
        <taxon>Bacteria</taxon>
        <taxon>Candidatus Doudnaibacteriota</taxon>
    </lineage>
</organism>
<keyword evidence="2 7" id="KW-0698">rRNA processing</keyword>
<keyword evidence="4 7" id="KW-0808">Transferase</keyword>
<feature type="binding site" evidence="7 8">
    <location>
        <position position="54"/>
    </location>
    <ligand>
        <name>S-adenosyl-L-methionine</name>
        <dbReference type="ChEBI" id="CHEBI:59789"/>
    </ligand>
</feature>
<dbReference type="NCBIfam" id="TIGR00755">
    <property type="entry name" value="ksgA"/>
    <property type="match status" value="1"/>
</dbReference>
<keyword evidence="1 7" id="KW-0963">Cytoplasm</keyword>
<dbReference type="STRING" id="1817821.A2717_04010"/>
<dbReference type="Gene3D" id="3.40.50.150">
    <property type="entry name" value="Vaccinia Virus protein VP39"/>
    <property type="match status" value="1"/>
</dbReference>
<dbReference type="SMART" id="SM00650">
    <property type="entry name" value="rADc"/>
    <property type="match status" value="1"/>
</dbReference>
<dbReference type="InterPro" id="IPR020596">
    <property type="entry name" value="rRNA_Ade_Mease_Trfase_CS"/>
</dbReference>
<comment type="function">
    <text evidence="7">Specifically dimethylates two adjacent adenosines (A1518 and A1519) in the loop of a conserved hairpin near the 3'-end of 16S rRNA in the 30S particle. May play a critical role in biogenesis of 30S subunits.</text>
</comment>
<dbReference type="Proteomes" id="UP000177610">
    <property type="component" value="Unassembled WGS sequence"/>
</dbReference>
<dbReference type="SUPFAM" id="SSF53335">
    <property type="entry name" value="S-adenosyl-L-methionine-dependent methyltransferases"/>
    <property type="match status" value="1"/>
</dbReference>
<proteinExistence type="inferred from homology"/>
<dbReference type="HAMAP" id="MF_00607">
    <property type="entry name" value="16SrRNA_methyltr_A"/>
    <property type="match status" value="1"/>
</dbReference>
<dbReference type="Gene3D" id="1.10.8.100">
    <property type="entry name" value="Ribosomal RNA adenine dimethylase-like, domain 2"/>
    <property type="match status" value="1"/>
</dbReference>
<comment type="similarity">
    <text evidence="7">Belongs to the class I-like SAM-binding methyltransferase superfamily. rRNA adenine N(6)-methyltransferase family. RsmA subfamily.</text>
</comment>
<dbReference type="GO" id="GO:0052908">
    <property type="term" value="F:16S rRNA (adenine(1518)-N(6)/adenine(1519)-N(6))-dimethyltransferase activity"/>
    <property type="evidence" value="ECO:0007669"/>
    <property type="project" value="UniProtKB-EC"/>
</dbReference>
<feature type="binding site" evidence="7 8">
    <location>
        <position position="139"/>
    </location>
    <ligand>
        <name>S-adenosyl-L-methionine</name>
        <dbReference type="ChEBI" id="CHEBI:59789"/>
    </ligand>
</feature>
<comment type="catalytic activity">
    <reaction evidence="7">
        <text>adenosine(1518)/adenosine(1519) in 16S rRNA + 4 S-adenosyl-L-methionine = N(6)-dimethyladenosine(1518)/N(6)-dimethyladenosine(1519) in 16S rRNA + 4 S-adenosyl-L-homocysteine + 4 H(+)</text>
        <dbReference type="Rhea" id="RHEA:19609"/>
        <dbReference type="Rhea" id="RHEA-COMP:10232"/>
        <dbReference type="Rhea" id="RHEA-COMP:10233"/>
        <dbReference type="ChEBI" id="CHEBI:15378"/>
        <dbReference type="ChEBI" id="CHEBI:57856"/>
        <dbReference type="ChEBI" id="CHEBI:59789"/>
        <dbReference type="ChEBI" id="CHEBI:74411"/>
        <dbReference type="ChEBI" id="CHEBI:74493"/>
        <dbReference type="EC" id="2.1.1.182"/>
    </reaction>
</comment>
<accession>A0A1F5N8K1</accession>
<dbReference type="PANTHER" id="PTHR11727">
    <property type="entry name" value="DIMETHYLADENOSINE TRANSFERASE"/>
    <property type="match status" value="1"/>
</dbReference>
<comment type="caution">
    <text evidence="10">The sequence shown here is derived from an EMBL/GenBank/DDBJ whole genome shotgun (WGS) entry which is preliminary data.</text>
</comment>
<dbReference type="InterPro" id="IPR029063">
    <property type="entry name" value="SAM-dependent_MTases_sf"/>
</dbReference>
<keyword evidence="5 7" id="KW-0949">S-adenosyl-L-methionine</keyword>
<evidence type="ECO:0000259" key="9">
    <source>
        <dbReference type="SMART" id="SM00650"/>
    </source>
</evidence>
<dbReference type="AlphaFoldDB" id="A0A1F5N8K1"/>
<reference evidence="10 11" key="1">
    <citation type="journal article" date="2016" name="Nat. Commun.">
        <title>Thousands of microbial genomes shed light on interconnected biogeochemical processes in an aquifer system.</title>
        <authorList>
            <person name="Anantharaman K."/>
            <person name="Brown C.T."/>
            <person name="Hug L.A."/>
            <person name="Sharon I."/>
            <person name="Castelle C.J."/>
            <person name="Probst A.J."/>
            <person name="Thomas B.C."/>
            <person name="Singh A."/>
            <person name="Wilkins M.J."/>
            <person name="Karaoz U."/>
            <person name="Brodie E.L."/>
            <person name="Williams K.H."/>
            <person name="Hubbard S.S."/>
            <person name="Banfield J.F."/>
        </authorList>
    </citation>
    <scope>NUCLEOTIDE SEQUENCE [LARGE SCALE GENOMIC DNA]</scope>
</reference>
<keyword evidence="3 7" id="KW-0489">Methyltransferase</keyword>
<feature type="binding site" evidence="7 8">
    <location>
        <position position="27"/>
    </location>
    <ligand>
        <name>S-adenosyl-L-methionine</name>
        <dbReference type="ChEBI" id="CHEBI:59789"/>
    </ligand>
</feature>
<evidence type="ECO:0000256" key="3">
    <source>
        <dbReference type="ARBA" id="ARBA00022603"/>
    </source>
</evidence>
<evidence type="ECO:0000313" key="10">
    <source>
        <dbReference type="EMBL" id="OGE73760.1"/>
    </source>
</evidence>
<protein>
    <recommendedName>
        <fullName evidence="7">Ribosomal RNA small subunit methyltransferase A</fullName>
        <ecNumber evidence="7">2.1.1.182</ecNumber>
    </recommendedName>
    <alternativeName>
        <fullName evidence="7">16S rRNA (adenine(1518)-N(6)/adenine(1519)-N(6))-dimethyltransferase</fullName>
    </alternativeName>
    <alternativeName>
        <fullName evidence="7">16S rRNA dimethyladenosine transferase</fullName>
    </alternativeName>
    <alternativeName>
        <fullName evidence="7">16S rRNA dimethylase</fullName>
    </alternativeName>
    <alternativeName>
        <fullName evidence="7">S-adenosylmethionine-6-N', N'-adenosyl(rRNA) dimethyltransferase</fullName>
    </alternativeName>
</protein>
<name>A0A1F5N8K1_9BACT</name>
<dbReference type="CDD" id="cd02440">
    <property type="entry name" value="AdoMet_MTases"/>
    <property type="match status" value="1"/>
</dbReference>
<evidence type="ECO:0000256" key="1">
    <source>
        <dbReference type="ARBA" id="ARBA00022490"/>
    </source>
</evidence>
<dbReference type="GO" id="GO:0005829">
    <property type="term" value="C:cytosol"/>
    <property type="evidence" value="ECO:0007669"/>
    <property type="project" value="TreeGrafter"/>
</dbReference>
<feature type="binding site" evidence="7 8">
    <location>
        <position position="29"/>
    </location>
    <ligand>
        <name>S-adenosyl-L-methionine</name>
        <dbReference type="ChEBI" id="CHEBI:59789"/>
    </ligand>
</feature>
<sequence>MKIFDPIDLKNYLKSRNLRPKDYMGQNFLIDEDALNKIVDAADIKKTDTVLEVGPGLGVLTEELVKRAGKVIAVEKDEKLFRTLENEMRNTVNGSATRIVGRLPIRAAQTNNVLTLFNQDILRFHLEKELNGPYKVVANIPYYLTSKLFQYFLEQKNKPEFLVLMVQKEVGERVVANPGKLSILAISVQVHADAEIVALVPKQSFWPTPEVDSVILKIIPKNKNPEIKDEKLFFRIVKTGFASKRKQLKNTIKDLEMLKKAGIDPSLRPQDLSIEQWISLYNHFEQREKSLT</sequence>
<evidence type="ECO:0000256" key="7">
    <source>
        <dbReference type="HAMAP-Rule" id="MF_00607"/>
    </source>
</evidence>
<dbReference type="PROSITE" id="PS51689">
    <property type="entry name" value="SAM_RNA_A_N6_MT"/>
    <property type="match status" value="1"/>
</dbReference>
<dbReference type="GO" id="GO:0003723">
    <property type="term" value="F:RNA binding"/>
    <property type="evidence" value="ECO:0007669"/>
    <property type="project" value="UniProtKB-UniRule"/>
</dbReference>
<evidence type="ECO:0000256" key="5">
    <source>
        <dbReference type="ARBA" id="ARBA00022691"/>
    </source>
</evidence>
<evidence type="ECO:0000256" key="6">
    <source>
        <dbReference type="ARBA" id="ARBA00022884"/>
    </source>
</evidence>
<feature type="binding site" evidence="7 8">
    <location>
        <position position="75"/>
    </location>
    <ligand>
        <name>S-adenosyl-L-methionine</name>
        <dbReference type="ChEBI" id="CHEBI:59789"/>
    </ligand>
</feature>
<dbReference type="InterPro" id="IPR011530">
    <property type="entry name" value="rRNA_adenine_dimethylase"/>
</dbReference>
<dbReference type="EMBL" id="MFEH01000005">
    <property type="protein sequence ID" value="OGE73760.1"/>
    <property type="molecule type" value="Genomic_DNA"/>
</dbReference>
<dbReference type="InterPro" id="IPR023165">
    <property type="entry name" value="rRNA_Ade_diMease-like_C"/>
</dbReference>
<dbReference type="PANTHER" id="PTHR11727:SF7">
    <property type="entry name" value="DIMETHYLADENOSINE TRANSFERASE-RELATED"/>
    <property type="match status" value="1"/>
</dbReference>
<dbReference type="PROSITE" id="PS01131">
    <property type="entry name" value="RRNA_A_DIMETH"/>
    <property type="match status" value="1"/>
</dbReference>
<evidence type="ECO:0000256" key="4">
    <source>
        <dbReference type="ARBA" id="ARBA00022679"/>
    </source>
</evidence>
<evidence type="ECO:0000256" key="8">
    <source>
        <dbReference type="PROSITE-ProRule" id="PRU01026"/>
    </source>
</evidence>
<evidence type="ECO:0000313" key="11">
    <source>
        <dbReference type="Proteomes" id="UP000177610"/>
    </source>
</evidence>